<evidence type="ECO:0008006" key="3">
    <source>
        <dbReference type="Google" id="ProtNLM"/>
    </source>
</evidence>
<keyword evidence="2" id="KW-1185">Reference proteome</keyword>
<evidence type="ECO:0000313" key="2">
    <source>
        <dbReference type="Proteomes" id="UP000603904"/>
    </source>
</evidence>
<dbReference type="SUPFAM" id="SSF102405">
    <property type="entry name" value="MCP/YpsA-like"/>
    <property type="match status" value="1"/>
</dbReference>
<organism evidence="1 2">
    <name type="scientific">Microbispora corallina</name>
    <dbReference type="NCBI Taxonomy" id="83302"/>
    <lineage>
        <taxon>Bacteria</taxon>
        <taxon>Bacillati</taxon>
        <taxon>Actinomycetota</taxon>
        <taxon>Actinomycetes</taxon>
        <taxon>Streptosporangiales</taxon>
        <taxon>Streptosporangiaceae</taxon>
        <taxon>Microbispora</taxon>
    </lineage>
</organism>
<name>A0ABQ4FZ65_9ACTN</name>
<sequence length="149" mass="15516">MTGHRDVSRDSVPLLEAALRGVLASHAPDLVGISCLAAGADQLFAQTVLDLGGRLEAVVPAEAYGDGAFEALLGRAEVVRRLPYRTASPEAYAAANDVMLESADLLVAVWDGRPSRGAGGTADAVACARRRDLPVVVVWPPGTSRLDTP</sequence>
<protein>
    <recommendedName>
        <fullName evidence="3">Universal stress protein</fullName>
    </recommendedName>
</protein>
<dbReference type="Gene3D" id="3.40.50.450">
    <property type="match status" value="1"/>
</dbReference>
<comment type="caution">
    <text evidence="1">The sequence shown here is derived from an EMBL/GenBank/DDBJ whole genome shotgun (WGS) entry which is preliminary data.</text>
</comment>
<dbReference type="Proteomes" id="UP000603904">
    <property type="component" value="Unassembled WGS sequence"/>
</dbReference>
<gene>
    <name evidence="1" type="ORF">Mco01_30970</name>
</gene>
<dbReference type="EMBL" id="BOOC01000012">
    <property type="protein sequence ID" value="GIH40097.1"/>
    <property type="molecule type" value="Genomic_DNA"/>
</dbReference>
<accession>A0ABQ4FZ65</accession>
<proteinExistence type="predicted"/>
<dbReference type="RefSeq" id="WP_239103622.1">
    <property type="nucleotide sequence ID" value="NZ_BOOC01000012.1"/>
</dbReference>
<reference evidence="1 2" key="1">
    <citation type="submission" date="2021-01" db="EMBL/GenBank/DDBJ databases">
        <title>Whole genome shotgun sequence of Microbispora corallina NBRC 16416.</title>
        <authorList>
            <person name="Komaki H."/>
            <person name="Tamura T."/>
        </authorList>
    </citation>
    <scope>NUCLEOTIDE SEQUENCE [LARGE SCALE GENOMIC DNA]</scope>
    <source>
        <strain evidence="1 2">NBRC 16416</strain>
    </source>
</reference>
<evidence type="ECO:0000313" key="1">
    <source>
        <dbReference type="EMBL" id="GIH40097.1"/>
    </source>
</evidence>